<evidence type="ECO:0000256" key="3">
    <source>
        <dbReference type="ARBA" id="ARBA00022807"/>
    </source>
</evidence>
<dbReference type="Proteomes" id="UP001207654">
    <property type="component" value="Unassembled WGS sequence"/>
</dbReference>
<dbReference type="Gene3D" id="3.90.70.20">
    <property type="match status" value="1"/>
</dbReference>
<accession>A0ABT4A8P3</accession>
<sequence length="374" mass="40082">MTIKQTRNAPIPKTLTSAPSAPAANPTNVAKNSAAHETSATGRTGPATGQQVQQQQPPASAPPGWHQDQLGKPKATPQDTSAKAMFQSKETVAALNSRRNSVFTTRASQGTPKGVEANPAEIASASGSLHAMAKKPSKDYTQLATNHQAQLSAWVEQGRDPVIQASSQAGGVCSVMVNEWARSGLLGADAEGAFRALLHSGSYGHFVELQKEGEFVQNQVVKNEQFLVADDLAKNHMTLNDRRTLQQQSAARDRNNTIPNLTTRDVTPQGATISSHLDFGFALSRVVRNEFPPGNTSAFFKLGINDSNGDSGHAIGIKASRLPGGTVEFSVLDPNTGEFTQIPQDRFAGFWKDHMAQTYDNAYQNGTWSLLHVT</sequence>
<protein>
    <submittedName>
        <fullName evidence="6">YopT-type cysteine protease domain-containing protein</fullName>
    </submittedName>
</protein>
<evidence type="ECO:0000313" key="6">
    <source>
        <dbReference type="EMBL" id="MCY1078033.1"/>
    </source>
</evidence>
<keyword evidence="1 6" id="KW-0645">Protease</keyword>
<feature type="compositionally biased region" description="Low complexity" evidence="4">
    <location>
        <begin position="16"/>
        <end position="28"/>
    </location>
</feature>
<organism evidence="6 7">
    <name type="scientific">Archangium lansingense</name>
    <dbReference type="NCBI Taxonomy" id="2995310"/>
    <lineage>
        <taxon>Bacteria</taxon>
        <taxon>Pseudomonadati</taxon>
        <taxon>Myxococcota</taxon>
        <taxon>Myxococcia</taxon>
        <taxon>Myxococcales</taxon>
        <taxon>Cystobacterineae</taxon>
        <taxon>Archangiaceae</taxon>
        <taxon>Archangium</taxon>
    </lineage>
</organism>
<keyword evidence="3" id="KW-0788">Thiol protease</keyword>
<feature type="domain" description="Peptidase C58 YopT-type" evidence="5">
    <location>
        <begin position="158"/>
        <end position="369"/>
    </location>
</feature>
<feature type="compositionally biased region" description="Polar residues" evidence="4">
    <location>
        <begin position="29"/>
        <end position="42"/>
    </location>
</feature>
<dbReference type="SUPFAM" id="SSF54001">
    <property type="entry name" value="Cysteine proteinases"/>
    <property type="match status" value="1"/>
</dbReference>
<keyword evidence="2" id="KW-0378">Hydrolase</keyword>
<proteinExistence type="predicted"/>
<evidence type="ECO:0000256" key="2">
    <source>
        <dbReference type="ARBA" id="ARBA00022801"/>
    </source>
</evidence>
<evidence type="ECO:0000256" key="1">
    <source>
        <dbReference type="ARBA" id="ARBA00022670"/>
    </source>
</evidence>
<reference evidence="6 7" key="1">
    <citation type="submission" date="2022-11" db="EMBL/GenBank/DDBJ databases">
        <title>Minimal conservation of predation-associated metabolite biosynthetic gene clusters underscores biosynthetic potential of Myxococcota including descriptions for ten novel species: Archangium lansinium sp. nov., Myxococcus landrumus sp. nov., Nannocystis bai.</title>
        <authorList>
            <person name="Ahearne A."/>
            <person name="Stevens C."/>
            <person name="Phillips K."/>
        </authorList>
    </citation>
    <scope>NUCLEOTIDE SEQUENCE [LARGE SCALE GENOMIC DNA]</scope>
    <source>
        <strain evidence="6 7">MIWBW</strain>
    </source>
</reference>
<evidence type="ECO:0000313" key="7">
    <source>
        <dbReference type="Proteomes" id="UP001207654"/>
    </source>
</evidence>
<dbReference type="InterPro" id="IPR006473">
    <property type="entry name" value="Peptidase_C58_Yopt"/>
</dbReference>
<evidence type="ECO:0000259" key="5">
    <source>
        <dbReference type="Pfam" id="PF03543"/>
    </source>
</evidence>
<dbReference type="EMBL" id="JAPNKA010000001">
    <property type="protein sequence ID" value="MCY1078033.1"/>
    <property type="molecule type" value="Genomic_DNA"/>
</dbReference>
<gene>
    <name evidence="6" type="ORF">OV287_26520</name>
</gene>
<dbReference type="Pfam" id="PF03543">
    <property type="entry name" value="Peptidase_C58"/>
    <property type="match status" value="1"/>
</dbReference>
<dbReference type="GO" id="GO:0006508">
    <property type="term" value="P:proteolysis"/>
    <property type="evidence" value="ECO:0007669"/>
    <property type="project" value="UniProtKB-KW"/>
</dbReference>
<name>A0ABT4A8P3_9BACT</name>
<comment type="caution">
    <text evidence="6">The sequence shown here is derived from an EMBL/GenBank/DDBJ whole genome shotgun (WGS) entry which is preliminary data.</text>
</comment>
<evidence type="ECO:0000256" key="4">
    <source>
        <dbReference type="SAM" id="MobiDB-lite"/>
    </source>
</evidence>
<dbReference type="InterPro" id="IPR038765">
    <property type="entry name" value="Papain-like_cys_pep_sf"/>
</dbReference>
<dbReference type="GO" id="GO:0008233">
    <property type="term" value="F:peptidase activity"/>
    <property type="evidence" value="ECO:0007669"/>
    <property type="project" value="UniProtKB-KW"/>
</dbReference>
<dbReference type="RefSeq" id="WP_267536829.1">
    <property type="nucleotide sequence ID" value="NZ_JAPNKA010000001.1"/>
</dbReference>
<feature type="region of interest" description="Disordered" evidence="4">
    <location>
        <begin position="1"/>
        <end position="84"/>
    </location>
</feature>
<keyword evidence="7" id="KW-1185">Reference proteome</keyword>
<feature type="region of interest" description="Disordered" evidence="4">
    <location>
        <begin position="245"/>
        <end position="269"/>
    </location>
</feature>
<feature type="compositionally biased region" description="Low complexity" evidence="4">
    <location>
        <begin position="45"/>
        <end position="64"/>
    </location>
</feature>